<dbReference type="Pfam" id="PF05990">
    <property type="entry name" value="DUF900"/>
    <property type="match status" value="1"/>
</dbReference>
<name>A0A2V2LDX5_9RHOB</name>
<comment type="caution">
    <text evidence="1">The sequence shown here is derived from an EMBL/GenBank/DDBJ whole genome shotgun (WGS) entry which is preliminary data.</text>
</comment>
<evidence type="ECO:0000313" key="2">
    <source>
        <dbReference type="Proteomes" id="UP000245680"/>
    </source>
</evidence>
<organism evidence="1 2">
    <name type="scientific">Meridianimarinicoccus roseus</name>
    <dbReference type="NCBI Taxonomy" id="2072018"/>
    <lineage>
        <taxon>Bacteria</taxon>
        <taxon>Pseudomonadati</taxon>
        <taxon>Pseudomonadota</taxon>
        <taxon>Alphaproteobacteria</taxon>
        <taxon>Rhodobacterales</taxon>
        <taxon>Paracoccaceae</taxon>
        <taxon>Meridianimarinicoccus</taxon>
    </lineage>
</organism>
<keyword evidence="2" id="KW-1185">Reference proteome</keyword>
<gene>
    <name evidence="1" type="ORF">DKT77_14090</name>
</gene>
<accession>A0A2V2LDX5</accession>
<proteinExistence type="predicted"/>
<dbReference type="EMBL" id="QGKU01000044">
    <property type="protein sequence ID" value="PWR02021.1"/>
    <property type="molecule type" value="Genomic_DNA"/>
</dbReference>
<dbReference type="Proteomes" id="UP000245680">
    <property type="component" value="Unassembled WGS sequence"/>
</dbReference>
<sequence>MQDYVITVRKVSRGEFTSEPGPARFLTVPQGAAAPLPGHQVRKSDWLRDVLDGATGRMNIETHQPMGDLVIYVHGYNHSPETMLTRLRHLRTGLAAQGFSGAVIGYDWPSADSALNYIEDRWDAKQTANLLVREGIESFVRLQRPDCEINLHILAHSMGSYVVREAFDYADDRRSLASVSWSVSQVLLFGADISAGSMEDGNPKASSLYRHCNRLTNYYNHFDNVLSLSNIKRVGVAPRAGRVGLPPQSPRKAVDVDCSARFAAVAEQYRGDEFAGHRWYFTDQTFLRDAYETIMGDTDRHSLSTRDLEQAGGVLALRAVPAGPG</sequence>
<dbReference type="SUPFAM" id="SSF53474">
    <property type="entry name" value="alpha/beta-Hydrolases"/>
    <property type="match status" value="1"/>
</dbReference>
<dbReference type="InterPro" id="IPR029058">
    <property type="entry name" value="AB_hydrolase_fold"/>
</dbReference>
<protein>
    <recommendedName>
        <fullName evidence="3">Alpha/beta hydrolase</fullName>
    </recommendedName>
</protein>
<dbReference type="OrthoDB" id="9797755at2"/>
<dbReference type="Gene3D" id="3.40.50.1820">
    <property type="entry name" value="alpha/beta hydrolase"/>
    <property type="match status" value="1"/>
</dbReference>
<reference evidence="1 2" key="1">
    <citation type="submission" date="2018-05" db="EMBL/GenBank/DDBJ databases">
        <title>Rhodobacteraceae gen. nov., sp. nov. isolated from sea water.</title>
        <authorList>
            <person name="Ren Y."/>
        </authorList>
    </citation>
    <scope>NUCLEOTIDE SEQUENCE [LARGE SCALE GENOMIC DNA]</scope>
    <source>
        <strain evidence="1 2">TG-679</strain>
    </source>
</reference>
<evidence type="ECO:0000313" key="1">
    <source>
        <dbReference type="EMBL" id="PWR02021.1"/>
    </source>
</evidence>
<dbReference type="RefSeq" id="WP_109812329.1">
    <property type="nucleotide sequence ID" value="NZ_QGKU01000044.1"/>
</dbReference>
<evidence type="ECO:0008006" key="3">
    <source>
        <dbReference type="Google" id="ProtNLM"/>
    </source>
</evidence>
<dbReference type="InterPro" id="IPR010297">
    <property type="entry name" value="DUF900_hydrolase"/>
</dbReference>
<dbReference type="AlphaFoldDB" id="A0A2V2LDX5"/>
<dbReference type="PANTHER" id="PTHR36513:SF1">
    <property type="entry name" value="TRANSMEMBRANE PROTEIN"/>
    <property type="match status" value="1"/>
</dbReference>
<dbReference type="PANTHER" id="PTHR36513">
    <property type="entry name" value="ABC TRANSMEMBRANE TYPE-1 DOMAIN-CONTAINING PROTEIN"/>
    <property type="match status" value="1"/>
</dbReference>